<sequence>MATSNLGHLSPLSPLGAKEETFLENFFRLISQFSYEKARELADKEKDNHKAAFASSWGLFMYSLTQFATAEKGYMSLAFLEHKGFFTRSKDTLKSVYHSLAQEFRKVEDNVRNQDQLVHFGLPHPSVEFEQLIAHLCGQLGHFVLARQKTMEFYEQVCTMGTYKVLNYSELMVSISKIVQSNSRNFHHPLLSHLKSKFFYECEIMSHLLQAQVLMTELQFLPSLLQLHQAHSKLTSWGASANQPKEVKKSAFGGSSKQNPYPALYNWIFKYKQVLLSKFSLYFYELLSKQVHHSEMKTVTAKLTEDFINKIVTFQRKSDAMHVSLVLDTQGIHRCKGSGYHFPKKYSEEPKGLDSFPAIFAYPADRQVQNHWHNIVMLINNRPSDHHAYDKITCIYDKTAQSTYFITQVDVRITFVVIFECKKSEKDNFVNNFMADIRTNLNCARLYTALKPGVRV</sequence>
<dbReference type="Pfam" id="PF09404">
    <property type="entry name" value="C12orf66_like"/>
    <property type="match status" value="1"/>
</dbReference>
<gene>
    <name evidence="6" type="ORF">KP79_PYT23863</name>
</gene>
<dbReference type="AlphaFoldDB" id="A0A210QLY6"/>
<comment type="similarity">
    <text evidence="4">Belongs to the KICS2 family.</text>
</comment>
<keyword evidence="3" id="KW-0458">Lysosome</keyword>
<dbReference type="InterPro" id="IPR018544">
    <property type="entry name" value="KICS_2"/>
</dbReference>
<dbReference type="GO" id="GO:0042149">
    <property type="term" value="P:cellular response to glucose starvation"/>
    <property type="evidence" value="ECO:0007669"/>
    <property type="project" value="TreeGrafter"/>
</dbReference>
<evidence type="ECO:0000256" key="3">
    <source>
        <dbReference type="ARBA" id="ARBA00023228"/>
    </source>
</evidence>
<dbReference type="EMBL" id="NEDP02002967">
    <property type="protein sequence ID" value="OWF49740.1"/>
    <property type="molecule type" value="Genomic_DNA"/>
</dbReference>
<accession>A0A210QLY6</accession>
<organism evidence="6 7">
    <name type="scientific">Mizuhopecten yessoensis</name>
    <name type="common">Japanese scallop</name>
    <name type="synonym">Patinopecten yessoensis</name>
    <dbReference type="NCBI Taxonomy" id="6573"/>
    <lineage>
        <taxon>Eukaryota</taxon>
        <taxon>Metazoa</taxon>
        <taxon>Spiralia</taxon>
        <taxon>Lophotrochozoa</taxon>
        <taxon>Mollusca</taxon>
        <taxon>Bivalvia</taxon>
        <taxon>Autobranchia</taxon>
        <taxon>Pteriomorphia</taxon>
        <taxon>Pectinida</taxon>
        <taxon>Pectinoidea</taxon>
        <taxon>Pectinidae</taxon>
        <taxon>Mizuhopecten</taxon>
    </lineage>
</organism>
<evidence type="ECO:0000313" key="6">
    <source>
        <dbReference type="EMBL" id="OWF49740.1"/>
    </source>
</evidence>
<comment type="subcellular location">
    <subcellularLocation>
        <location evidence="1">Lysosome membrane</location>
    </subcellularLocation>
</comment>
<dbReference type="STRING" id="6573.A0A210QLY6"/>
<dbReference type="SUPFAM" id="SSF160651">
    <property type="entry name" value="FLJ32549 C-terminal domain-like"/>
    <property type="match status" value="1"/>
</dbReference>
<evidence type="ECO:0000256" key="5">
    <source>
        <dbReference type="ARBA" id="ARBA00072667"/>
    </source>
</evidence>
<dbReference type="GO" id="GO:0034198">
    <property type="term" value="P:cellular response to amino acid starvation"/>
    <property type="evidence" value="ECO:0007669"/>
    <property type="project" value="TreeGrafter"/>
</dbReference>
<evidence type="ECO:0000313" key="7">
    <source>
        <dbReference type="Proteomes" id="UP000242188"/>
    </source>
</evidence>
<dbReference type="SUPFAM" id="SSF158548">
    <property type="entry name" value="FLJ32549 domain-like"/>
    <property type="match status" value="1"/>
</dbReference>
<name>A0A210QLY6_MIZYE</name>
<keyword evidence="7" id="KW-1185">Reference proteome</keyword>
<dbReference type="FunFam" id="1.10.3450.30:FF:000001">
    <property type="entry name" value="KICSTOR complex protein C12orf66 homolog"/>
    <property type="match status" value="1"/>
</dbReference>
<protein>
    <recommendedName>
        <fullName evidence="5">KICSTOR subunit 2</fullName>
    </recommendedName>
</protein>
<reference evidence="6 7" key="1">
    <citation type="journal article" date="2017" name="Nat. Ecol. Evol.">
        <title>Scallop genome provides insights into evolution of bilaterian karyotype and development.</title>
        <authorList>
            <person name="Wang S."/>
            <person name="Zhang J."/>
            <person name="Jiao W."/>
            <person name="Li J."/>
            <person name="Xun X."/>
            <person name="Sun Y."/>
            <person name="Guo X."/>
            <person name="Huan P."/>
            <person name="Dong B."/>
            <person name="Zhang L."/>
            <person name="Hu X."/>
            <person name="Sun X."/>
            <person name="Wang J."/>
            <person name="Zhao C."/>
            <person name="Wang Y."/>
            <person name="Wang D."/>
            <person name="Huang X."/>
            <person name="Wang R."/>
            <person name="Lv J."/>
            <person name="Li Y."/>
            <person name="Zhang Z."/>
            <person name="Liu B."/>
            <person name="Lu W."/>
            <person name="Hui Y."/>
            <person name="Liang J."/>
            <person name="Zhou Z."/>
            <person name="Hou R."/>
            <person name="Li X."/>
            <person name="Liu Y."/>
            <person name="Li H."/>
            <person name="Ning X."/>
            <person name="Lin Y."/>
            <person name="Zhao L."/>
            <person name="Xing Q."/>
            <person name="Dou J."/>
            <person name="Li Y."/>
            <person name="Mao J."/>
            <person name="Guo H."/>
            <person name="Dou H."/>
            <person name="Li T."/>
            <person name="Mu C."/>
            <person name="Jiang W."/>
            <person name="Fu Q."/>
            <person name="Fu X."/>
            <person name="Miao Y."/>
            <person name="Liu J."/>
            <person name="Yu Q."/>
            <person name="Li R."/>
            <person name="Liao H."/>
            <person name="Li X."/>
            <person name="Kong Y."/>
            <person name="Jiang Z."/>
            <person name="Chourrout D."/>
            <person name="Li R."/>
            <person name="Bao Z."/>
        </authorList>
    </citation>
    <scope>NUCLEOTIDE SEQUENCE [LARGE SCALE GENOMIC DNA]</scope>
    <source>
        <strain evidence="6 7">PY_sf001</strain>
    </source>
</reference>
<dbReference type="PANTHER" id="PTHR31581:SF1">
    <property type="entry name" value="KICSTOR SUBUNIT 2"/>
    <property type="match status" value="1"/>
</dbReference>
<keyword evidence="2" id="KW-0472">Membrane</keyword>
<dbReference type="Proteomes" id="UP000242188">
    <property type="component" value="Unassembled WGS sequence"/>
</dbReference>
<dbReference type="GO" id="GO:1904262">
    <property type="term" value="P:negative regulation of TORC1 signaling"/>
    <property type="evidence" value="ECO:0007669"/>
    <property type="project" value="TreeGrafter"/>
</dbReference>
<comment type="caution">
    <text evidence="6">The sequence shown here is derived from an EMBL/GenBank/DDBJ whole genome shotgun (WGS) entry which is preliminary data.</text>
</comment>
<evidence type="ECO:0000256" key="2">
    <source>
        <dbReference type="ARBA" id="ARBA00023136"/>
    </source>
</evidence>
<dbReference type="GO" id="GO:0005765">
    <property type="term" value="C:lysosomal membrane"/>
    <property type="evidence" value="ECO:0007669"/>
    <property type="project" value="UniProtKB-SubCell"/>
</dbReference>
<dbReference type="PANTHER" id="PTHR31581">
    <property type="entry name" value="KICSTOR COMPLEX PROTEIN C12ORF66"/>
    <property type="match status" value="1"/>
</dbReference>
<dbReference type="Gene3D" id="1.10.3450.30">
    <property type="match status" value="1"/>
</dbReference>
<dbReference type="OrthoDB" id="18134at2759"/>
<evidence type="ECO:0000256" key="1">
    <source>
        <dbReference type="ARBA" id="ARBA00004656"/>
    </source>
</evidence>
<proteinExistence type="inferred from homology"/>
<evidence type="ECO:0000256" key="4">
    <source>
        <dbReference type="ARBA" id="ARBA00060863"/>
    </source>
</evidence>
<dbReference type="GO" id="GO:0061462">
    <property type="term" value="P:protein localization to lysosome"/>
    <property type="evidence" value="ECO:0007669"/>
    <property type="project" value="TreeGrafter"/>
</dbReference>
<dbReference type="InterPro" id="IPR038060">
    <property type="entry name" value="C12orf66-like_central_sf"/>
</dbReference>